<dbReference type="CDD" id="cd06587">
    <property type="entry name" value="VOC"/>
    <property type="match status" value="1"/>
</dbReference>
<dbReference type="Gene3D" id="3.10.180.10">
    <property type="entry name" value="2,3-Dihydroxybiphenyl 1,2-Dioxygenase, domain 1"/>
    <property type="match status" value="1"/>
</dbReference>
<proteinExistence type="predicted"/>
<evidence type="ECO:0000313" key="3">
    <source>
        <dbReference type="Proteomes" id="UP000342249"/>
    </source>
</evidence>
<protein>
    <submittedName>
        <fullName evidence="2">VOC family protein</fullName>
    </submittedName>
</protein>
<dbReference type="AlphaFoldDB" id="A0A5N7IJV7"/>
<sequence length="125" mass="14460">MKLRATVLDSDNSEELSNFYKNLLGWKKKVYYMNDKYTIVYSDKNEGTPLVFQDIPNYKRPVWPSQDEKQQPMAHLDFLVKMDELDKEIAHAISCGAKLADVQFSTEWTVMIDPAGHPFCIITIP</sequence>
<reference evidence="2 3" key="1">
    <citation type="journal article" date="2019" name="Lett. Appl. Microbiol.">
        <title>A case of 'blown pack' spoilage of vacuum-packaged pork likely associated with Clostridium estertheticum in Canada.</title>
        <authorList>
            <person name="Zhang P."/>
            <person name="Ward P."/>
            <person name="McMullen L.M."/>
            <person name="Yang X."/>
        </authorList>
    </citation>
    <scope>NUCLEOTIDE SEQUENCE [LARGE SCALE GENOMIC DNA]</scope>
    <source>
        <strain evidence="2 3">MA19</strain>
    </source>
</reference>
<gene>
    <name evidence="2" type="ORF">E4V82_03940</name>
</gene>
<organism evidence="2 3">
    <name type="scientific">Clostridium estertheticum</name>
    <dbReference type="NCBI Taxonomy" id="238834"/>
    <lineage>
        <taxon>Bacteria</taxon>
        <taxon>Bacillati</taxon>
        <taxon>Bacillota</taxon>
        <taxon>Clostridia</taxon>
        <taxon>Eubacteriales</taxon>
        <taxon>Clostridiaceae</taxon>
        <taxon>Clostridium</taxon>
    </lineage>
</organism>
<dbReference type="InterPro" id="IPR041581">
    <property type="entry name" value="Glyoxalase_6"/>
</dbReference>
<dbReference type="SUPFAM" id="SSF54593">
    <property type="entry name" value="Glyoxalase/Bleomycin resistance protein/Dihydroxybiphenyl dioxygenase"/>
    <property type="match status" value="1"/>
</dbReference>
<dbReference type="RefSeq" id="WP_152750598.1">
    <property type="nucleotide sequence ID" value="NZ_SPSE01000016.1"/>
</dbReference>
<dbReference type="PANTHER" id="PTHR35908">
    <property type="entry name" value="HYPOTHETICAL FUSION PROTEIN"/>
    <property type="match status" value="1"/>
</dbReference>
<comment type="caution">
    <text evidence="2">The sequence shown here is derived from an EMBL/GenBank/DDBJ whole genome shotgun (WGS) entry which is preliminary data.</text>
</comment>
<dbReference type="Pfam" id="PF18029">
    <property type="entry name" value="Glyoxalase_6"/>
    <property type="match status" value="1"/>
</dbReference>
<accession>A0A5N7IJV7</accession>
<dbReference type="EMBL" id="SPSF01000015">
    <property type="protein sequence ID" value="MPQ61258.1"/>
    <property type="molecule type" value="Genomic_DNA"/>
</dbReference>
<dbReference type="Proteomes" id="UP000342249">
    <property type="component" value="Unassembled WGS sequence"/>
</dbReference>
<dbReference type="PANTHER" id="PTHR35908:SF1">
    <property type="entry name" value="CONSERVED PROTEIN"/>
    <property type="match status" value="1"/>
</dbReference>
<feature type="domain" description="Glyoxalase-like" evidence="1">
    <location>
        <begin position="6"/>
        <end position="122"/>
    </location>
</feature>
<evidence type="ECO:0000313" key="2">
    <source>
        <dbReference type="EMBL" id="MPQ61258.1"/>
    </source>
</evidence>
<dbReference type="InterPro" id="IPR029068">
    <property type="entry name" value="Glyas_Bleomycin-R_OHBP_Dase"/>
</dbReference>
<evidence type="ECO:0000259" key="1">
    <source>
        <dbReference type="Pfam" id="PF18029"/>
    </source>
</evidence>
<name>A0A5N7IJV7_9CLOT</name>